<comment type="subcellular location">
    <subcellularLocation>
        <location evidence="6">Membrane</location>
        <topology evidence="6">Single-pass membrane protein</topology>
    </subcellularLocation>
    <subcellularLocation>
        <location evidence="6">Endoplasmic reticulum membrane</location>
        <topology evidence="6">Single-pass membrane protein</topology>
    </subcellularLocation>
</comment>
<reference evidence="8 9" key="2">
    <citation type="submission" date="2015-05" db="EMBL/GenBank/DDBJ databases">
        <authorList>
            <person name="Morales-Cruz A."/>
            <person name="Amrine K.C."/>
            <person name="Cantu D."/>
        </authorList>
    </citation>
    <scope>NUCLEOTIDE SEQUENCE [LARGE SCALE GENOMIC DNA]</scope>
    <source>
        <strain evidence="8">UCRPC4</strain>
    </source>
</reference>
<evidence type="ECO:0000313" key="8">
    <source>
        <dbReference type="EMBL" id="KKY29024.1"/>
    </source>
</evidence>
<evidence type="ECO:0000256" key="5">
    <source>
        <dbReference type="ARBA" id="ARBA00023136"/>
    </source>
</evidence>
<dbReference type="AlphaFoldDB" id="A0A0G2F441"/>
<dbReference type="Pfam" id="PF06624">
    <property type="entry name" value="RAMP4"/>
    <property type="match status" value="1"/>
</dbReference>
<proteinExistence type="inferred from homology"/>
<evidence type="ECO:0000256" key="3">
    <source>
        <dbReference type="ARBA" id="ARBA00022824"/>
    </source>
</evidence>
<keyword evidence="5 6" id="KW-0472">Membrane</keyword>
<comment type="caution">
    <text evidence="8">The sequence shown here is derived from an EMBL/GenBank/DDBJ whole genome shotgun (WGS) entry which is preliminary data.</text>
</comment>
<dbReference type="Proteomes" id="UP000053317">
    <property type="component" value="Unassembled WGS sequence"/>
</dbReference>
<reference evidence="8 9" key="1">
    <citation type="submission" date="2015-05" db="EMBL/GenBank/DDBJ databases">
        <title>Distinctive expansion of gene families associated with plant cell wall degradation and secondary metabolism in the genomes of grapevine trunk pathogens.</title>
        <authorList>
            <person name="Lawrence D.P."/>
            <person name="Travadon R."/>
            <person name="Rolshausen P.E."/>
            <person name="Baumgartner K."/>
        </authorList>
    </citation>
    <scope>NUCLEOTIDE SEQUENCE [LARGE SCALE GENOMIC DNA]</scope>
    <source>
        <strain evidence="8">UCRPC4</strain>
    </source>
</reference>
<name>A0A0G2F441_PHACM</name>
<dbReference type="OrthoDB" id="16679at2759"/>
<evidence type="ECO:0000256" key="1">
    <source>
        <dbReference type="ARBA" id="ARBA00005500"/>
    </source>
</evidence>
<keyword evidence="3 6" id="KW-0256">Endoplasmic reticulum</keyword>
<keyword evidence="2 6" id="KW-0812">Transmembrane</keyword>
<protein>
    <recommendedName>
        <fullName evidence="6">Stress-associated endoplasmic reticulum protein</fullName>
    </recommendedName>
</protein>
<dbReference type="EMBL" id="LCWF01000006">
    <property type="protein sequence ID" value="KKY29024.1"/>
    <property type="molecule type" value="Genomic_DNA"/>
</dbReference>
<keyword evidence="9" id="KW-1185">Reference proteome</keyword>
<accession>A0A0G2F441</accession>
<evidence type="ECO:0000256" key="4">
    <source>
        <dbReference type="ARBA" id="ARBA00022989"/>
    </source>
</evidence>
<evidence type="ECO:0000256" key="7">
    <source>
        <dbReference type="SAM" id="MobiDB-lite"/>
    </source>
</evidence>
<evidence type="ECO:0000313" key="9">
    <source>
        <dbReference type="Proteomes" id="UP000053317"/>
    </source>
</evidence>
<dbReference type="InterPro" id="IPR010580">
    <property type="entry name" value="ER_stress-assoc"/>
</dbReference>
<evidence type="ECO:0000256" key="6">
    <source>
        <dbReference type="RuleBase" id="RU364120"/>
    </source>
</evidence>
<comment type="similarity">
    <text evidence="1 6">Belongs to the RAMP4 family.</text>
</comment>
<gene>
    <name evidence="8" type="ORF">UCRPC4_g00213</name>
</gene>
<comment type="function">
    <text evidence="6">Interacts with target proteins during translocation into the lumen of the endoplasmic reticulum. Protects unfolded target proteins against degradation and facilitate correct glycosylation.</text>
</comment>
<evidence type="ECO:0000256" key="2">
    <source>
        <dbReference type="ARBA" id="ARBA00022692"/>
    </source>
</evidence>
<feature type="transmembrane region" description="Helical" evidence="6">
    <location>
        <begin position="42"/>
        <end position="63"/>
    </location>
</feature>
<dbReference type="GO" id="GO:0005789">
    <property type="term" value="C:endoplasmic reticulum membrane"/>
    <property type="evidence" value="ECO:0007669"/>
    <property type="project" value="UniProtKB-SubCell"/>
</dbReference>
<feature type="region of interest" description="Disordered" evidence="7">
    <location>
        <begin position="1"/>
        <end position="35"/>
    </location>
</feature>
<sequence length="81" mass="9010">MAQTPQQRRANAKYAKSEEEKRGKPASLTKKKQVEKPPISKGWIILLAFVVCGSVVFELGALFPKVWEWIAGTFSALFGSK</sequence>
<organism evidence="8 9">
    <name type="scientific">Phaeomoniella chlamydospora</name>
    <name type="common">Phaeoacremonium chlamydosporum</name>
    <dbReference type="NCBI Taxonomy" id="158046"/>
    <lineage>
        <taxon>Eukaryota</taxon>
        <taxon>Fungi</taxon>
        <taxon>Dikarya</taxon>
        <taxon>Ascomycota</taxon>
        <taxon>Pezizomycotina</taxon>
        <taxon>Eurotiomycetes</taxon>
        <taxon>Chaetothyriomycetidae</taxon>
        <taxon>Phaeomoniellales</taxon>
        <taxon>Phaeomoniellaceae</taxon>
        <taxon>Phaeomoniella</taxon>
    </lineage>
</organism>
<keyword evidence="4 6" id="KW-1133">Transmembrane helix</keyword>